<keyword evidence="2" id="KW-1003">Cell membrane</keyword>
<accession>A0ABN1W8W8</accession>
<dbReference type="Gene3D" id="1.20.1740.10">
    <property type="entry name" value="Amino acid/polyamine transporter I"/>
    <property type="match status" value="1"/>
</dbReference>
<feature type="transmembrane region" description="Helical" evidence="6">
    <location>
        <begin position="43"/>
        <end position="60"/>
    </location>
</feature>
<feature type="transmembrane region" description="Helical" evidence="6">
    <location>
        <begin position="118"/>
        <end position="137"/>
    </location>
</feature>
<gene>
    <name evidence="7" type="ORF">GCM10009676_27510</name>
</gene>
<keyword evidence="4 6" id="KW-1133">Transmembrane helix</keyword>
<feature type="transmembrane region" description="Helical" evidence="6">
    <location>
        <begin position="308"/>
        <end position="327"/>
    </location>
</feature>
<comment type="subcellular location">
    <subcellularLocation>
        <location evidence="1">Cell membrane</location>
        <topology evidence="1">Multi-pass membrane protein</topology>
    </subcellularLocation>
</comment>
<proteinExistence type="predicted"/>
<feature type="transmembrane region" description="Helical" evidence="6">
    <location>
        <begin position="333"/>
        <end position="355"/>
    </location>
</feature>
<dbReference type="Pfam" id="PF13520">
    <property type="entry name" value="AA_permease_2"/>
    <property type="match status" value="1"/>
</dbReference>
<feature type="transmembrane region" description="Helical" evidence="6">
    <location>
        <begin position="189"/>
        <end position="209"/>
    </location>
</feature>
<dbReference type="Proteomes" id="UP001500653">
    <property type="component" value="Unassembled WGS sequence"/>
</dbReference>
<dbReference type="EMBL" id="BAAALN010000006">
    <property type="protein sequence ID" value="GAA1241037.1"/>
    <property type="molecule type" value="Genomic_DNA"/>
</dbReference>
<dbReference type="PIRSF" id="PIRSF006060">
    <property type="entry name" value="AA_transporter"/>
    <property type="match status" value="1"/>
</dbReference>
<organism evidence="7 8">
    <name type="scientific">Prauserella halophila</name>
    <dbReference type="NCBI Taxonomy" id="185641"/>
    <lineage>
        <taxon>Bacteria</taxon>
        <taxon>Bacillati</taxon>
        <taxon>Actinomycetota</taxon>
        <taxon>Actinomycetes</taxon>
        <taxon>Pseudonocardiales</taxon>
        <taxon>Pseudonocardiaceae</taxon>
        <taxon>Prauserella</taxon>
    </lineage>
</organism>
<protein>
    <submittedName>
        <fullName evidence="7">Amino acid permease</fullName>
    </submittedName>
</protein>
<dbReference type="RefSeq" id="WP_253862559.1">
    <property type="nucleotide sequence ID" value="NZ_BAAALN010000006.1"/>
</dbReference>
<feature type="transmembrane region" description="Helical" evidence="6">
    <location>
        <begin position="12"/>
        <end position="31"/>
    </location>
</feature>
<keyword evidence="3 6" id="KW-0812">Transmembrane</keyword>
<reference evidence="7 8" key="1">
    <citation type="journal article" date="2019" name="Int. J. Syst. Evol. Microbiol.">
        <title>The Global Catalogue of Microorganisms (GCM) 10K type strain sequencing project: providing services to taxonomists for standard genome sequencing and annotation.</title>
        <authorList>
            <consortium name="The Broad Institute Genomics Platform"/>
            <consortium name="The Broad Institute Genome Sequencing Center for Infectious Disease"/>
            <person name="Wu L."/>
            <person name="Ma J."/>
        </authorList>
    </citation>
    <scope>NUCLEOTIDE SEQUENCE [LARGE SCALE GENOMIC DNA]</scope>
    <source>
        <strain evidence="7 8">JCM 13023</strain>
    </source>
</reference>
<feature type="transmembrane region" description="Helical" evidence="6">
    <location>
        <begin position="91"/>
        <end position="112"/>
    </location>
</feature>
<keyword evidence="5 6" id="KW-0472">Membrane</keyword>
<evidence type="ECO:0000313" key="8">
    <source>
        <dbReference type="Proteomes" id="UP001500653"/>
    </source>
</evidence>
<feature type="transmembrane region" description="Helical" evidence="6">
    <location>
        <begin position="266"/>
        <end position="287"/>
    </location>
</feature>
<dbReference type="PANTHER" id="PTHR42770">
    <property type="entry name" value="AMINO ACID TRANSPORTER-RELATED"/>
    <property type="match status" value="1"/>
</dbReference>
<keyword evidence="8" id="KW-1185">Reference proteome</keyword>
<feature type="transmembrane region" description="Helical" evidence="6">
    <location>
        <begin position="221"/>
        <end position="246"/>
    </location>
</feature>
<evidence type="ECO:0000256" key="2">
    <source>
        <dbReference type="ARBA" id="ARBA00022475"/>
    </source>
</evidence>
<evidence type="ECO:0000256" key="1">
    <source>
        <dbReference type="ARBA" id="ARBA00004651"/>
    </source>
</evidence>
<name>A0ABN1W8W8_9PSEU</name>
<evidence type="ECO:0000256" key="4">
    <source>
        <dbReference type="ARBA" id="ARBA00022989"/>
    </source>
</evidence>
<evidence type="ECO:0000256" key="3">
    <source>
        <dbReference type="ARBA" id="ARBA00022692"/>
    </source>
</evidence>
<dbReference type="InterPro" id="IPR050367">
    <property type="entry name" value="APC_superfamily"/>
</dbReference>
<evidence type="ECO:0000256" key="6">
    <source>
        <dbReference type="SAM" id="Phobius"/>
    </source>
</evidence>
<dbReference type="InterPro" id="IPR002293">
    <property type="entry name" value="AA/rel_permease1"/>
</dbReference>
<comment type="caution">
    <text evidence="7">The sequence shown here is derived from an EMBL/GenBank/DDBJ whole genome shotgun (WGS) entry which is preliminary data.</text>
</comment>
<evidence type="ECO:0000256" key="5">
    <source>
        <dbReference type="ARBA" id="ARBA00023136"/>
    </source>
</evidence>
<dbReference type="PANTHER" id="PTHR42770:SF7">
    <property type="entry name" value="MEMBRANE PROTEIN"/>
    <property type="match status" value="1"/>
</dbReference>
<feature type="transmembrane region" description="Helical" evidence="6">
    <location>
        <begin position="149"/>
        <end position="169"/>
    </location>
</feature>
<sequence length="417" mass="42822">MTDTGRRRLGRLAAIPLAFGSIAGSGILSLPSAVYAETGPSSLLVWLAAGVLCVPMLVMFRDTVRLSPDGDALQALVTRGLGDPIGRAMPLMFLFVVVVGLPTGCVVAGRYVERGLGIPGATGVIAVALLGTALLISARGAGAKQWTQLVGSAALTLTGVALVLLGTLGTTGSRAEPVDLIPGAEAAHVLLPGVLLAFWAFVGFENLTFLARELRAPDRDFLPVSVVALALYGTFAVALTVAVALSVTRTGVDPVAGLLQIAETPLVQAIVALVAVSAMLINATAWVRGLSTLLRLAAADSTLPRRTPAPVVTMGALFSVTLAVLLTDQSLTVDALAASSAVFVLIYAVCIVGYVRLYGVNGRTVSNAALLVVMTASLVQSGGRSLYGAGVAAGCLLWCAWRHRRARVHSRPSPSGT</sequence>
<evidence type="ECO:0000313" key="7">
    <source>
        <dbReference type="EMBL" id="GAA1241037.1"/>
    </source>
</evidence>